<evidence type="ECO:0000313" key="2">
    <source>
        <dbReference type="Proteomes" id="UP001235030"/>
    </source>
</evidence>
<protein>
    <recommendedName>
        <fullName evidence="3">Phage protein</fullName>
    </recommendedName>
</protein>
<accession>A0ABY9PZN2</accession>
<reference evidence="1 2" key="1">
    <citation type="submission" date="2022-07" db="EMBL/GenBank/DDBJ databases">
        <title>Genome sequence of Terrisporobacter mayombei DSM6539.</title>
        <authorList>
            <person name="Boeer T."/>
            <person name="Bengelsdorf F.R."/>
            <person name="Daniel R."/>
            <person name="Poehlein A."/>
        </authorList>
    </citation>
    <scope>NUCLEOTIDE SEQUENCE [LARGE SCALE GENOMIC DNA]</scope>
    <source>
        <strain evidence="1 2">DSM 6539</strain>
    </source>
</reference>
<name>A0ABY9PZN2_9FIRM</name>
<organism evidence="1 2">
    <name type="scientific">Terrisporobacter mayombei</name>
    <dbReference type="NCBI Taxonomy" id="1541"/>
    <lineage>
        <taxon>Bacteria</taxon>
        <taxon>Bacillati</taxon>
        <taxon>Bacillota</taxon>
        <taxon>Clostridia</taxon>
        <taxon>Peptostreptococcales</taxon>
        <taxon>Peptostreptococcaceae</taxon>
        <taxon>Terrisporobacter</taxon>
    </lineage>
</organism>
<dbReference type="RefSeq" id="WP_228104473.1">
    <property type="nucleotide sequence ID" value="NZ_CP101637.1"/>
</dbReference>
<keyword evidence="2" id="KW-1185">Reference proteome</keyword>
<dbReference type="Proteomes" id="UP001235030">
    <property type="component" value="Chromosome"/>
</dbReference>
<evidence type="ECO:0008006" key="3">
    <source>
        <dbReference type="Google" id="ProtNLM"/>
    </source>
</evidence>
<gene>
    <name evidence="1" type="ORF">TEMA_05280</name>
</gene>
<sequence>MVKITAKEFVELFYKEKNDLLKIYFEDLNNTEFGIQIKSLNLTEEQMRKMESIINNVIVDTMYTTLLGLDGCASIGDMQQEYKIYDENGCELTGCGEIEEYAYEYFQENK</sequence>
<dbReference type="EMBL" id="CP101637">
    <property type="protein sequence ID" value="WMT80215.1"/>
    <property type="molecule type" value="Genomic_DNA"/>
</dbReference>
<proteinExistence type="predicted"/>
<evidence type="ECO:0000313" key="1">
    <source>
        <dbReference type="EMBL" id="WMT80215.1"/>
    </source>
</evidence>